<dbReference type="GO" id="GO:0016616">
    <property type="term" value="F:oxidoreductase activity, acting on the CH-OH group of donors, NAD or NADP as acceptor"/>
    <property type="evidence" value="ECO:0007669"/>
    <property type="project" value="TreeGrafter"/>
</dbReference>
<dbReference type="PROSITE" id="PS00061">
    <property type="entry name" value="ADH_SHORT"/>
    <property type="match status" value="1"/>
</dbReference>
<dbReference type="SUPFAM" id="SSF51735">
    <property type="entry name" value="NAD(P)-binding Rossmann-fold domains"/>
    <property type="match status" value="1"/>
</dbReference>
<name>A0A094QBU0_9ZZZZ</name>
<dbReference type="Pfam" id="PF13561">
    <property type="entry name" value="adh_short_C2"/>
    <property type="match status" value="1"/>
</dbReference>
<sequence>MTSNATTSLFSLEGKVAVVTGGNGGIGLGCARGLARAGATIVIWARDVAKNAAAKSELEALGATVITLEVDVTDRAGVESATARTIELCSGIDILFANAGVNIRMRPEEYTEDIVDQIIDVNLKAVFHCCQSVYPSMTARGGGKIILIGSLTSVQGLGVAPVYSATKGAVVQLAKSLAAAWGAQNIQVNTILPGWIVTEMTSVTRAIPGLPEHVLSRTPAGRWGSPADFEGIATFFASSASDFVTGTDIQIDGGFTSTLAIFDLPKN</sequence>
<dbReference type="Gene3D" id="3.40.50.720">
    <property type="entry name" value="NAD(P)-binding Rossmann-like Domain"/>
    <property type="match status" value="1"/>
</dbReference>
<dbReference type="InterPro" id="IPR036291">
    <property type="entry name" value="NAD(P)-bd_dom_sf"/>
</dbReference>
<keyword evidence="2" id="KW-0560">Oxidoreductase</keyword>
<dbReference type="PANTHER" id="PTHR42760:SF5">
    <property type="entry name" value="2-DEHYDRO-3-DEOXY-D-GLUCONATE 5-DEHYDROGENASE"/>
    <property type="match status" value="1"/>
</dbReference>
<organism evidence="3">
    <name type="scientific">freshwater metagenome</name>
    <dbReference type="NCBI Taxonomy" id="449393"/>
    <lineage>
        <taxon>unclassified sequences</taxon>
        <taxon>metagenomes</taxon>
        <taxon>ecological metagenomes</taxon>
    </lineage>
</organism>
<comment type="similarity">
    <text evidence="1">Belongs to the short-chain dehydrogenases/reductases (SDR) family.</text>
</comment>
<dbReference type="PRINTS" id="PR00080">
    <property type="entry name" value="SDRFAMILY"/>
</dbReference>
<accession>A0A094QBU0</accession>
<gene>
    <name evidence="3" type="ORF">GM50_0720</name>
</gene>
<comment type="caution">
    <text evidence="3">The sequence shown here is derived from an EMBL/GenBank/DDBJ whole genome shotgun (WGS) entry which is preliminary data.</text>
</comment>
<dbReference type="EMBL" id="JNSK01000001">
    <property type="protein sequence ID" value="KGA20852.1"/>
    <property type="molecule type" value="Genomic_DNA"/>
</dbReference>
<reference evidence="3" key="1">
    <citation type="submission" date="2014-05" db="EMBL/GenBank/DDBJ databases">
        <title>Key roles for freshwater Actinobacteria revealed by deep metagenomic sequencing.</title>
        <authorList>
            <person name="Ghai R."/>
            <person name="Mizuno C.M."/>
            <person name="Picazo A."/>
            <person name="Camacho A."/>
            <person name="Rodriguez-Valera F."/>
        </authorList>
    </citation>
    <scope>NUCLEOTIDE SEQUENCE</scope>
</reference>
<dbReference type="PRINTS" id="PR00081">
    <property type="entry name" value="GDHRDH"/>
</dbReference>
<evidence type="ECO:0000256" key="1">
    <source>
        <dbReference type="ARBA" id="ARBA00006484"/>
    </source>
</evidence>
<protein>
    <recommendedName>
        <fullName evidence="4">2-deoxy-D-gluconate 3-dehydrogenase</fullName>
    </recommendedName>
</protein>
<dbReference type="PANTHER" id="PTHR42760">
    <property type="entry name" value="SHORT-CHAIN DEHYDROGENASES/REDUCTASES FAMILY MEMBER"/>
    <property type="match status" value="1"/>
</dbReference>
<evidence type="ECO:0000256" key="2">
    <source>
        <dbReference type="ARBA" id="ARBA00023002"/>
    </source>
</evidence>
<evidence type="ECO:0000313" key="3">
    <source>
        <dbReference type="EMBL" id="KGA20852.1"/>
    </source>
</evidence>
<proteinExistence type="inferred from homology"/>
<dbReference type="InterPro" id="IPR002347">
    <property type="entry name" value="SDR_fam"/>
</dbReference>
<evidence type="ECO:0008006" key="4">
    <source>
        <dbReference type="Google" id="ProtNLM"/>
    </source>
</evidence>
<dbReference type="FunFam" id="3.40.50.720:FF:000084">
    <property type="entry name" value="Short-chain dehydrogenase reductase"/>
    <property type="match status" value="1"/>
</dbReference>
<dbReference type="InterPro" id="IPR020904">
    <property type="entry name" value="Sc_DH/Rdtase_CS"/>
</dbReference>
<dbReference type="AlphaFoldDB" id="A0A094QBU0"/>